<dbReference type="Gramene" id="EOY19052">
    <property type="protein sequence ID" value="EOY19052"/>
    <property type="gene ID" value="TCM_043710"/>
</dbReference>
<dbReference type="EMBL" id="CM001888">
    <property type="protein sequence ID" value="EOY19052.1"/>
    <property type="molecule type" value="Genomic_DNA"/>
</dbReference>
<keyword evidence="3" id="KW-1185">Reference proteome</keyword>
<evidence type="ECO:0000313" key="3">
    <source>
        <dbReference type="Proteomes" id="UP000026915"/>
    </source>
</evidence>
<dbReference type="Gene3D" id="3.30.70.270">
    <property type="match status" value="1"/>
</dbReference>
<reference evidence="2 3" key="1">
    <citation type="journal article" date="2013" name="Genome Biol.">
        <title>The genome sequence of the most widely cultivated cacao type and its use to identify candidate genes regulating pod color.</title>
        <authorList>
            <person name="Motamayor J.C."/>
            <person name="Mockaitis K."/>
            <person name="Schmutz J."/>
            <person name="Haiminen N."/>
            <person name="Iii D.L."/>
            <person name="Cornejo O."/>
            <person name="Findley S.D."/>
            <person name="Zheng P."/>
            <person name="Utro F."/>
            <person name="Royaert S."/>
            <person name="Saski C."/>
            <person name="Jenkins J."/>
            <person name="Podicheti R."/>
            <person name="Zhao M."/>
            <person name="Scheffler B.E."/>
            <person name="Stack J.C."/>
            <person name="Feltus F.A."/>
            <person name="Mustiga G.M."/>
            <person name="Amores F."/>
            <person name="Phillips W."/>
            <person name="Marelli J.P."/>
            <person name="May G.D."/>
            <person name="Shapiro H."/>
            <person name="Ma J."/>
            <person name="Bustamante C.D."/>
            <person name="Schnell R.J."/>
            <person name="Main D."/>
            <person name="Gilbert D."/>
            <person name="Parida L."/>
            <person name="Kuhn D.N."/>
        </authorList>
    </citation>
    <scope>NUCLEOTIDE SEQUENCE [LARGE SCALE GENOMIC DNA]</scope>
    <source>
        <strain evidence="3">cv. Matina 1-6</strain>
    </source>
</reference>
<dbReference type="InterPro" id="IPR043128">
    <property type="entry name" value="Rev_trsase/Diguanyl_cyclase"/>
</dbReference>
<dbReference type="InterPro" id="IPR000477">
    <property type="entry name" value="RT_dom"/>
</dbReference>
<gene>
    <name evidence="2" type="ORF">TCM_043710</name>
</gene>
<feature type="domain" description="Reverse transcriptase" evidence="1">
    <location>
        <begin position="247"/>
        <end position="356"/>
    </location>
</feature>
<dbReference type="InterPro" id="IPR053134">
    <property type="entry name" value="RNA-dir_DNA_polymerase"/>
</dbReference>
<dbReference type="Pfam" id="PF00078">
    <property type="entry name" value="RVT_1"/>
    <property type="match status" value="1"/>
</dbReference>
<evidence type="ECO:0000313" key="2">
    <source>
        <dbReference type="EMBL" id="EOY19052.1"/>
    </source>
</evidence>
<protein>
    <recommendedName>
        <fullName evidence="1">Reverse transcriptase domain-containing protein</fullName>
    </recommendedName>
</protein>
<evidence type="ECO:0000259" key="1">
    <source>
        <dbReference type="Pfam" id="PF00078"/>
    </source>
</evidence>
<sequence>MLLTYKIFLSVFQLVTRCSSLGTSMLSSWVFVWMPWCTLGHYGLDLYKAMALPTFATSLRSFETQVGQLASTVNNKAQGTFLSDTKTNLMRKGKEHVKAITLRSRKKVETLLISVVDKVISEVFTENQPNDRLVASLVPDFKRHDEDVIECVNLLDGPSCVMRTQFETLEFPSSSSSLSKPSIEEPPKLELKPLSNHLDAYLDAGIIYPISDNERVSSMQCVQKKGGMIVVENENNELILLKIVTGWKVCMDYRKLNKAMRKDLFSLLFIDQMLDKLTGKEFYFFLDGYFGYNQIAIDPEDKENSTITCLYCTFAFKRMPFELCNAPTALQRYIMAIFSNMVEQILEVFMDNFIVFGIVLGHKVSSKGLEVDKAKIETIEKLPLPSSGKGVREWGTFSKNLRYCSIASLKWRFFMFRKLNFDLDAISEKRLSQPNEMDEFQLNAYENAKIYKEKTNRWHDLKIVECHFELGQHVQLFNSSLKFFLGKLKSRWSRPFIVSKVFHMEQCRIITEWKWEKFFEQPEVVCFASQTINQFYNLPNIKSDEYGQYLAINVDLHEVIGLLCNEGTKWKMNKGVLLSFKASAMKKDYKLWMSINVRYLVFNSIVQATRSPHDGLWYPSLITTLCKKVGVIWDKSEEILHPKVLLDIGIMHQLYAREHLAGRGSSSSALCHPP</sequence>
<accession>A0A061FQW0</accession>
<proteinExistence type="predicted"/>
<dbReference type="PANTHER" id="PTHR24559">
    <property type="entry name" value="TRANSPOSON TY3-I GAG-POL POLYPROTEIN"/>
    <property type="match status" value="1"/>
</dbReference>
<organism evidence="2 3">
    <name type="scientific">Theobroma cacao</name>
    <name type="common">Cacao</name>
    <name type="synonym">Cocoa</name>
    <dbReference type="NCBI Taxonomy" id="3641"/>
    <lineage>
        <taxon>Eukaryota</taxon>
        <taxon>Viridiplantae</taxon>
        <taxon>Streptophyta</taxon>
        <taxon>Embryophyta</taxon>
        <taxon>Tracheophyta</taxon>
        <taxon>Spermatophyta</taxon>
        <taxon>Magnoliopsida</taxon>
        <taxon>eudicotyledons</taxon>
        <taxon>Gunneridae</taxon>
        <taxon>Pentapetalae</taxon>
        <taxon>rosids</taxon>
        <taxon>malvids</taxon>
        <taxon>Malvales</taxon>
        <taxon>Malvaceae</taxon>
        <taxon>Byttnerioideae</taxon>
        <taxon>Theobroma</taxon>
    </lineage>
</organism>
<dbReference type="Proteomes" id="UP000026915">
    <property type="component" value="Chromosome 10"/>
</dbReference>
<name>A0A061FQW0_THECC</name>
<dbReference type="eggNOG" id="KOG0017">
    <property type="taxonomic scope" value="Eukaryota"/>
</dbReference>
<dbReference type="AlphaFoldDB" id="A0A061FQW0"/>
<dbReference type="InParanoid" id="A0A061FQW0"/>
<dbReference type="InterPro" id="IPR043502">
    <property type="entry name" value="DNA/RNA_pol_sf"/>
</dbReference>
<dbReference type="SUPFAM" id="SSF56672">
    <property type="entry name" value="DNA/RNA polymerases"/>
    <property type="match status" value="1"/>
</dbReference>
<dbReference type="PANTHER" id="PTHR24559:SF429">
    <property type="entry name" value="RNA-DIRECTED DNA POLYMERASE HOMOLOG"/>
    <property type="match status" value="1"/>
</dbReference>
<dbReference type="Gene3D" id="3.10.10.10">
    <property type="entry name" value="HIV Type 1 Reverse Transcriptase, subunit A, domain 1"/>
    <property type="match status" value="1"/>
</dbReference>
<dbReference type="CDD" id="cd01647">
    <property type="entry name" value="RT_LTR"/>
    <property type="match status" value="1"/>
</dbReference>
<dbReference type="HOGENOM" id="CLU_407942_0_0_1"/>